<accession>A0ABY2YT78</accession>
<dbReference type="Gene3D" id="3.40.630.30">
    <property type="match status" value="1"/>
</dbReference>
<sequence>MFPYKIDNEISLILPNPKKHGAMMFNLIKENRSYLARWLPWANAIESVDDEIDFLDDNLKQYLAKNSLNLLIQYRKTIVGTISFNTIKHNNCSADIGYWMGKAYSGNNIMHRCVLGMLSIGFKQYELNKIIINAAVDNRASNQVAKRCGFHLDGVLRENEKLLDGFHDENSWSMLKKEY</sequence>
<dbReference type="PANTHER" id="PTHR43441:SF11">
    <property type="entry name" value="RIBOSOMAL-PROTEIN-SERINE ACETYLTRANSFERASE"/>
    <property type="match status" value="1"/>
</dbReference>
<keyword evidence="3" id="KW-1185">Reference proteome</keyword>
<dbReference type="RefSeq" id="WP_105987867.1">
    <property type="nucleotide sequence ID" value="NZ_POST01000003.1"/>
</dbReference>
<protein>
    <submittedName>
        <fullName evidence="2">GNAT family N-acetyltransferase</fullName>
    </submittedName>
</protein>
<dbReference type="InterPro" id="IPR051908">
    <property type="entry name" value="Ribosomal_N-acetyltransferase"/>
</dbReference>
<evidence type="ECO:0000313" key="2">
    <source>
        <dbReference type="EMBL" id="TPR14139.1"/>
    </source>
</evidence>
<organism evidence="2 3">
    <name type="scientific">Apilactobacillus timberlakei</name>
    <dbReference type="NCBI Taxonomy" id="2008380"/>
    <lineage>
        <taxon>Bacteria</taxon>
        <taxon>Bacillati</taxon>
        <taxon>Bacillota</taxon>
        <taxon>Bacilli</taxon>
        <taxon>Lactobacillales</taxon>
        <taxon>Lactobacillaceae</taxon>
        <taxon>Apilactobacillus</taxon>
    </lineage>
</organism>
<dbReference type="InterPro" id="IPR000182">
    <property type="entry name" value="GNAT_dom"/>
</dbReference>
<dbReference type="PANTHER" id="PTHR43441">
    <property type="entry name" value="RIBOSOMAL-PROTEIN-SERINE ACETYLTRANSFERASE"/>
    <property type="match status" value="1"/>
</dbReference>
<dbReference type="Proteomes" id="UP000767392">
    <property type="component" value="Unassembled WGS sequence"/>
</dbReference>
<reference evidence="2 3" key="1">
    <citation type="submission" date="2018-08" db="EMBL/GenBank/DDBJ databases">
        <title>Comparative genomics of wild bee and flower associated Lactobacillus reveals potential adaptation to the bee host.</title>
        <authorList>
            <person name="Vuong H.Q."/>
            <person name="Mcfrederick Q.S."/>
        </authorList>
    </citation>
    <scope>NUCLEOTIDE SEQUENCE [LARGE SCALE GENOMIC DNA]</scope>
    <source>
        <strain evidence="2 3">HV_04</strain>
    </source>
</reference>
<dbReference type="Pfam" id="PF13302">
    <property type="entry name" value="Acetyltransf_3"/>
    <property type="match status" value="1"/>
</dbReference>
<evidence type="ECO:0000259" key="1">
    <source>
        <dbReference type="PROSITE" id="PS51186"/>
    </source>
</evidence>
<gene>
    <name evidence="2" type="ORF">DY048_04125</name>
</gene>
<dbReference type="SUPFAM" id="SSF55729">
    <property type="entry name" value="Acyl-CoA N-acyltransferases (Nat)"/>
    <property type="match status" value="1"/>
</dbReference>
<dbReference type="EMBL" id="QUAM01000003">
    <property type="protein sequence ID" value="TPR14139.1"/>
    <property type="molecule type" value="Genomic_DNA"/>
</dbReference>
<name>A0ABY2YT78_9LACO</name>
<dbReference type="InterPro" id="IPR016181">
    <property type="entry name" value="Acyl_CoA_acyltransferase"/>
</dbReference>
<dbReference type="PROSITE" id="PS51186">
    <property type="entry name" value="GNAT"/>
    <property type="match status" value="1"/>
</dbReference>
<evidence type="ECO:0000313" key="3">
    <source>
        <dbReference type="Proteomes" id="UP000767392"/>
    </source>
</evidence>
<feature type="domain" description="N-acetyltransferase" evidence="1">
    <location>
        <begin position="23"/>
        <end position="179"/>
    </location>
</feature>
<proteinExistence type="predicted"/>
<comment type="caution">
    <text evidence="2">The sequence shown here is derived from an EMBL/GenBank/DDBJ whole genome shotgun (WGS) entry which is preliminary data.</text>
</comment>